<evidence type="ECO:0000313" key="3">
    <source>
        <dbReference type="Proteomes" id="UP001165082"/>
    </source>
</evidence>
<evidence type="ECO:0000256" key="1">
    <source>
        <dbReference type="SAM" id="Phobius"/>
    </source>
</evidence>
<accession>A0A9W6Z6C9</accession>
<keyword evidence="1" id="KW-1133">Transmembrane helix</keyword>
<gene>
    <name evidence="2" type="ORF">TrRE_jg2685</name>
</gene>
<dbReference type="Proteomes" id="UP001165082">
    <property type="component" value="Unassembled WGS sequence"/>
</dbReference>
<protein>
    <recommendedName>
        <fullName evidence="4">Transmembrane protein</fullName>
    </recommendedName>
</protein>
<dbReference type="EMBL" id="BRXZ01004252">
    <property type="protein sequence ID" value="GMH46206.1"/>
    <property type="molecule type" value="Genomic_DNA"/>
</dbReference>
<keyword evidence="1" id="KW-0812">Transmembrane</keyword>
<proteinExistence type="predicted"/>
<keyword evidence="3" id="KW-1185">Reference proteome</keyword>
<feature type="transmembrane region" description="Helical" evidence="1">
    <location>
        <begin position="117"/>
        <end position="141"/>
    </location>
</feature>
<name>A0A9W6Z6C9_9STRA</name>
<keyword evidence="1" id="KW-0472">Membrane</keyword>
<feature type="transmembrane region" description="Helical" evidence="1">
    <location>
        <begin position="14"/>
        <end position="34"/>
    </location>
</feature>
<dbReference type="AlphaFoldDB" id="A0A9W6Z6C9"/>
<evidence type="ECO:0008006" key="4">
    <source>
        <dbReference type="Google" id="ProtNLM"/>
    </source>
</evidence>
<comment type="caution">
    <text evidence="2">The sequence shown here is derived from an EMBL/GenBank/DDBJ whole genome shotgun (WGS) entry which is preliminary data.</text>
</comment>
<sequence>MSVIRGTTRSSTSAFRLSAVTAILHVALVYPSIIGNLEVTLYNKMWTTGSGMADLSDYNAPLTQSSFFGTGCTGFWSTYYLSYYNDPTDPSLTANVVAGSWVHPSPSQVSSLCRDTWVSFVAQAAIFVLMHVQVVACGMVYRQNRGRQTDVYDPQPPTAPKDPREERLLQDADYEQQGHVIGGNA</sequence>
<reference evidence="2" key="1">
    <citation type="submission" date="2022-07" db="EMBL/GenBank/DDBJ databases">
        <title>Genome analysis of Parmales, a sister group of diatoms, reveals the evolutionary specialization of diatoms from phago-mixotrophs to photoautotrophs.</title>
        <authorList>
            <person name="Ban H."/>
            <person name="Sato S."/>
            <person name="Yoshikawa S."/>
            <person name="Kazumasa Y."/>
            <person name="Nakamura Y."/>
            <person name="Ichinomiya M."/>
            <person name="Saitoh K."/>
            <person name="Sato N."/>
            <person name="Blanc-Mathieu R."/>
            <person name="Endo H."/>
            <person name="Kuwata A."/>
            <person name="Ogata H."/>
        </authorList>
    </citation>
    <scope>NUCLEOTIDE SEQUENCE</scope>
</reference>
<dbReference type="OrthoDB" id="186827at2759"/>
<evidence type="ECO:0000313" key="2">
    <source>
        <dbReference type="EMBL" id="GMH46206.1"/>
    </source>
</evidence>
<organism evidence="2 3">
    <name type="scientific">Triparma retinervis</name>
    <dbReference type="NCBI Taxonomy" id="2557542"/>
    <lineage>
        <taxon>Eukaryota</taxon>
        <taxon>Sar</taxon>
        <taxon>Stramenopiles</taxon>
        <taxon>Ochrophyta</taxon>
        <taxon>Bolidophyceae</taxon>
        <taxon>Parmales</taxon>
        <taxon>Triparmaceae</taxon>
        <taxon>Triparma</taxon>
    </lineage>
</organism>